<name>A0A9W6BJ70_9CHLO</name>
<dbReference type="SUPFAM" id="SSF51197">
    <property type="entry name" value="Clavaminate synthase-like"/>
    <property type="match status" value="1"/>
</dbReference>
<organism evidence="2 3">
    <name type="scientific">Pleodorina starrii</name>
    <dbReference type="NCBI Taxonomy" id="330485"/>
    <lineage>
        <taxon>Eukaryota</taxon>
        <taxon>Viridiplantae</taxon>
        <taxon>Chlorophyta</taxon>
        <taxon>core chlorophytes</taxon>
        <taxon>Chlorophyceae</taxon>
        <taxon>CS clade</taxon>
        <taxon>Chlamydomonadales</taxon>
        <taxon>Volvocaceae</taxon>
        <taxon>Pleodorina</taxon>
    </lineage>
</organism>
<gene>
    <name evidence="2" type="primary">PLESTB001016</name>
    <name evidence="1" type="synonym">PLESTB001014</name>
    <name evidence="1" type="ORF">PLESTB_000625000</name>
    <name evidence="2" type="ORF">PLESTB_000625200</name>
</gene>
<proteinExistence type="predicted"/>
<evidence type="ECO:0008006" key="4">
    <source>
        <dbReference type="Google" id="ProtNLM"/>
    </source>
</evidence>
<keyword evidence="3" id="KW-1185">Reference proteome</keyword>
<dbReference type="Gene3D" id="2.60.120.620">
    <property type="entry name" value="q2cbj1_9rhob like domain"/>
    <property type="match status" value="1"/>
</dbReference>
<evidence type="ECO:0000313" key="3">
    <source>
        <dbReference type="Proteomes" id="UP001165080"/>
    </source>
</evidence>
<reference evidence="2 3" key="2">
    <citation type="journal article" date="2023" name="Commun. Biol.">
        <title>Reorganization of the ancestral sex-determining regions during the evolution of trioecy in Pleodorina starrii.</title>
        <authorList>
            <person name="Takahashi K."/>
            <person name="Suzuki S."/>
            <person name="Kawai-Toyooka H."/>
            <person name="Yamamoto K."/>
            <person name="Hamaji T."/>
            <person name="Ootsuki R."/>
            <person name="Yamaguchi H."/>
            <person name="Kawachi M."/>
            <person name="Higashiyama T."/>
            <person name="Nozaki H."/>
        </authorList>
    </citation>
    <scope>NUCLEOTIDE SEQUENCE [LARGE SCALE GENOMIC DNA]</scope>
    <source>
        <strain evidence="2 3">NIES-4479</strain>
    </source>
</reference>
<dbReference type="Proteomes" id="UP001165080">
    <property type="component" value="Unassembled WGS sequence"/>
</dbReference>
<dbReference type="AlphaFoldDB" id="A0A9W6BJ70"/>
<protein>
    <recommendedName>
        <fullName evidence="4">Phytanoyl-CoA dioxygenase</fullName>
    </recommendedName>
</protein>
<accession>A0A9W6BJ70</accession>
<comment type="caution">
    <text evidence="2">The sequence shown here is derived from an EMBL/GenBank/DDBJ whole genome shotgun (WGS) entry which is preliminary data.</text>
</comment>
<dbReference type="EMBL" id="BRXU01000006">
    <property type="protein sequence ID" value="GLC52401.1"/>
    <property type="molecule type" value="Genomic_DNA"/>
</dbReference>
<evidence type="ECO:0000313" key="2">
    <source>
        <dbReference type="EMBL" id="GLC52401.1"/>
    </source>
</evidence>
<sequence length="269" mass="29100">MGFQDSNLERQTCRASLFLCTNASEAVSTLSLLGVAVVQAPKLRALITASELDEARTFAKENAVPIFHEPVLDPQGRCVVVRGLAQVSVGSGQRRQAPLEAGNEVLCGTRRAVEKVLDSVIRASGVPYKARNTAILVNMPGEKPVGPQAFHVDMAPGKDGFVVIVALEPNVSLLLAPGSHVWVKEWARLKGHGRTEEEAATVVPQQQLVRLSLEVGQVLLLHGNTVHAGDRGVAGEHSLRLHWYVQSGRVANTTYMLPMLSPHFAKRFV</sequence>
<evidence type="ECO:0000313" key="1">
    <source>
        <dbReference type="EMBL" id="GLC52400.1"/>
    </source>
</evidence>
<reference evidence="2" key="1">
    <citation type="submission" date="2022-08" db="EMBL/GenBank/DDBJ databases">
        <authorList>
            <person name="Takahashi K."/>
            <person name="Suzuki S."/>
            <person name="Kawachi M."/>
            <person name="Higashiyama T."/>
            <person name="Nozaki H."/>
        </authorList>
    </citation>
    <scope>NUCLEOTIDE SEQUENCE</scope>
    <source>
        <strain evidence="2">NIES-4479</strain>
    </source>
</reference>
<dbReference type="EMBL" id="BRXU01000006">
    <property type="protein sequence ID" value="GLC52400.1"/>
    <property type="molecule type" value="Genomic_DNA"/>
</dbReference>